<dbReference type="EnsemblMetazoa" id="GPAI028361-RA">
    <property type="protein sequence ID" value="GPAI028361-PA"/>
    <property type="gene ID" value="GPAI028361"/>
</dbReference>
<feature type="region of interest" description="Disordered" evidence="1">
    <location>
        <begin position="1"/>
        <end position="44"/>
    </location>
</feature>
<reference evidence="2" key="2">
    <citation type="submission" date="2020-05" db="UniProtKB">
        <authorList>
            <consortium name="EnsemblMetazoa"/>
        </authorList>
    </citation>
    <scope>IDENTIFICATION</scope>
    <source>
        <strain evidence="2">IAEA</strain>
    </source>
</reference>
<organism evidence="2 3">
    <name type="scientific">Glossina pallidipes</name>
    <name type="common">Tsetse fly</name>
    <dbReference type="NCBI Taxonomy" id="7398"/>
    <lineage>
        <taxon>Eukaryota</taxon>
        <taxon>Metazoa</taxon>
        <taxon>Ecdysozoa</taxon>
        <taxon>Arthropoda</taxon>
        <taxon>Hexapoda</taxon>
        <taxon>Insecta</taxon>
        <taxon>Pterygota</taxon>
        <taxon>Neoptera</taxon>
        <taxon>Endopterygota</taxon>
        <taxon>Diptera</taxon>
        <taxon>Brachycera</taxon>
        <taxon>Muscomorpha</taxon>
        <taxon>Hippoboscoidea</taxon>
        <taxon>Glossinidae</taxon>
        <taxon>Glossina</taxon>
    </lineage>
</organism>
<sequence>MPGNNDHDNNNKNTFSSADNELKTSSKYQHEENRDRKEENKTGGAVGGKPYIRIFFVLSSEKGSPIKIKIKLLIADTAKDKRPSALIAATKPQQQQKRNKRYCFGACWLSMIIFVCGHTRIATTYWHAHHNVKFSTCCSIILTIRFEFQKVLCQTNLSEGGLYKFRDNDCNKT</sequence>
<keyword evidence="3" id="KW-1185">Reference proteome</keyword>
<evidence type="ECO:0000313" key="2">
    <source>
        <dbReference type="EnsemblMetazoa" id="GPAI028361-PA"/>
    </source>
</evidence>
<evidence type="ECO:0000256" key="1">
    <source>
        <dbReference type="SAM" id="MobiDB-lite"/>
    </source>
</evidence>
<dbReference type="VEuPathDB" id="VectorBase:GPAI028361"/>
<evidence type="ECO:0000313" key="3">
    <source>
        <dbReference type="Proteomes" id="UP000092445"/>
    </source>
</evidence>
<accession>A0A1A9ZXR4</accession>
<reference evidence="3" key="1">
    <citation type="submission" date="2014-03" db="EMBL/GenBank/DDBJ databases">
        <authorList>
            <person name="Aksoy S."/>
            <person name="Warren W."/>
            <person name="Wilson R.K."/>
        </authorList>
    </citation>
    <scope>NUCLEOTIDE SEQUENCE [LARGE SCALE GENOMIC DNA]</scope>
    <source>
        <strain evidence="3">IAEA</strain>
    </source>
</reference>
<feature type="compositionally biased region" description="Basic and acidic residues" evidence="1">
    <location>
        <begin position="1"/>
        <end position="10"/>
    </location>
</feature>
<protein>
    <submittedName>
        <fullName evidence="2">Uncharacterized protein</fullName>
    </submittedName>
</protein>
<proteinExistence type="predicted"/>
<dbReference type="AlphaFoldDB" id="A0A1A9ZXR4"/>
<feature type="compositionally biased region" description="Basic and acidic residues" evidence="1">
    <location>
        <begin position="20"/>
        <end position="41"/>
    </location>
</feature>
<dbReference type="Proteomes" id="UP000092445">
    <property type="component" value="Unassembled WGS sequence"/>
</dbReference>
<name>A0A1A9ZXR4_GLOPL</name>